<feature type="compositionally biased region" description="Polar residues" evidence="1">
    <location>
        <begin position="367"/>
        <end position="386"/>
    </location>
</feature>
<dbReference type="InterPro" id="IPR031373">
    <property type="entry name" value="Ciart"/>
</dbReference>
<dbReference type="AlphaFoldDB" id="A0AA47M6B7"/>
<feature type="region of interest" description="Disordered" evidence="1">
    <location>
        <begin position="200"/>
        <end position="319"/>
    </location>
</feature>
<evidence type="ECO:0000313" key="2">
    <source>
        <dbReference type="EMBL" id="KAK0134329.1"/>
    </source>
</evidence>
<dbReference type="Pfam" id="PF15673">
    <property type="entry name" value="Ciart"/>
    <property type="match status" value="1"/>
</dbReference>
<feature type="compositionally biased region" description="Polar residues" evidence="1">
    <location>
        <begin position="395"/>
        <end position="418"/>
    </location>
</feature>
<dbReference type="Proteomes" id="UP001174136">
    <property type="component" value="Unassembled WGS sequence"/>
</dbReference>
<dbReference type="GO" id="GO:0032922">
    <property type="term" value="P:circadian regulation of gene expression"/>
    <property type="evidence" value="ECO:0007669"/>
    <property type="project" value="InterPro"/>
</dbReference>
<dbReference type="GO" id="GO:0000978">
    <property type="term" value="F:RNA polymerase II cis-regulatory region sequence-specific DNA binding"/>
    <property type="evidence" value="ECO:0007669"/>
    <property type="project" value="TreeGrafter"/>
</dbReference>
<accession>A0AA47M6B7</accession>
<feature type="compositionally biased region" description="Basic residues" evidence="1">
    <location>
        <begin position="218"/>
        <end position="234"/>
    </location>
</feature>
<dbReference type="EMBL" id="JAOPHQ010005713">
    <property type="protein sequence ID" value="KAK0134329.1"/>
    <property type="molecule type" value="Genomic_DNA"/>
</dbReference>
<evidence type="ECO:0000313" key="3">
    <source>
        <dbReference type="Proteomes" id="UP001174136"/>
    </source>
</evidence>
<feature type="compositionally biased region" description="Basic and acidic residues" evidence="1">
    <location>
        <begin position="285"/>
        <end position="306"/>
    </location>
</feature>
<feature type="compositionally biased region" description="Pro residues" evidence="1">
    <location>
        <begin position="419"/>
        <end position="433"/>
    </location>
</feature>
<gene>
    <name evidence="2" type="primary">CIART_1</name>
    <name evidence="2" type="ORF">N1851_030090</name>
</gene>
<dbReference type="GO" id="GO:0045892">
    <property type="term" value="P:negative regulation of DNA-templated transcription"/>
    <property type="evidence" value="ECO:0007669"/>
    <property type="project" value="TreeGrafter"/>
</dbReference>
<reference evidence="2" key="1">
    <citation type="journal article" date="2023" name="Front. Mar. Sci.">
        <title>A new Merluccius polli reference genome to investigate the effects of global change in West African waters.</title>
        <authorList>
            <person name="Mateo J.L."/>
            <person name="Blanco-Fernandez C."/>
            <person name="Garcia-Vazquez E."/>
            <person name="Machado-Schiaffino G."/>
        </authorList>
    </citation>
    <scope>NUCLEOTIDE SEQUENCE</scope>
    <source>
        <strain evidence="2">C29</strain>
        <tissue evidence="2">Fin</tissue>
    </source>
</reference>
<dbReference type="PANTHER" id="PTHR35441:SF1">
    <property type="entry name" value="CIRCADIAN-ASSOCIATED TRANSCRIPTIONAL REPRESSOR"/>
    <property type="match status" value="1"/>
</dbReference>
<protein>
    <submittedName>
        <fullName evidence="2">Circadian-associated transcriptional repressor</fullName>
    </submittedName>
</protein>
<keyword evidence="3" id="KW-1185">Reference proteome</keyword>
<proteinExistence type="predicted"/>
<dbReference type="PANTHER" id="PTHR35441">
    <property type="entry name" value="CIRCADIAN-ASSOCIATED TRANSCRIPTIONAL REPRESSOR"/>
    <property type="match status" value="1"/>
</dbReference>
<name>A0AA47M6B7_MERPO</name>
<sequence length="439" mass="45899">MQSQGSTSSQPSFDSLSSSDSLLQSDSEQAEDDESVFLAGASPSVIIGGGGRGDGGGGGGGSGGGSVRAGGSDSPGSRWTDDVYTDKEEEEEDQGSEGGKPGTTAGDAQRPKSQGDLLFAKKCAELQGFVKPLLELLSGLKRGRFERGLTGFQQSVAMDRIQRIVGVLQRPSCGEKYLSTLLKVEMMLKLWFPQIITSNGPTASTTPPAVSLPCSPPPHKHRDQSHIPVKKRRLSWTDAESPSPSPSPVAVKRPCVANNDNVEKKARRKDSLPALPLSDPQSPQEADRDQAEPPKGRDSDSEEKGKPSKTGQSSEASLTWPHVAPILSPLKVCPPQWCPAASTAAASTAVATAACNITNELAAVIPTPTSRGTPAMQDSSVTSTTPHKTDEKMPTSCQSPPATGPQTEGETLETCSIQSPPPPVTAPPPPRLCPAPLET</sequence>
<evidence type="ECO:0000256" key="1">
    <source>
        <dbReference type="SAM" id="MobiDB-lite"/>
    </source>
</evidence>
<dbReference type="GO" id="GO:0005634">
    <property type="term" value="C:nucleus"/>
    <property type="evidence" value="ECO:0007669"/>
    <property type="project" value="TreeGrafter"/>
</dbReference>
<feature type="compositionally biased region" description="Gly residues" evidence="1">
    <location>
        <begin position="47"/>
        <end position="68"/>
    </location>
</feature>
<feature type="region of interest" description="Disordered" evidence="1">
    <location>
        <begin position="1"/>
        <end position="113"/>
    </location>
</feature>
<feature type="compositionally biased region" description="Low complexity" evidence="1">
    <location>
        <begin position="1"/>
        <end position="27"/>
    </location>
</feature>
<organism evidence="2 3">
    <name type="scientific">Merluccius polli</name>
    <name type="common">Benguela hake</name>
    <name type="synonym">Merluccius cadenati</name>
    <dbReference type="NCBI Taxonomy" id="89951"/>
    <lineage>
        <taxon>Eukaryota</taxon>
        <taxon>Metazoa</taxon>
        <taxon>Chordata</taxon>
        <taxon>Craniata</taxon>
        <taxon>Vertebrata</taxon>
        <taxon>Euteleostomi</taxon>
        <taxon>Actinopterygii</taxon>
        <taxon>Neopterygii</taxon>
        <taxon>Teleostei</taxon>
        <taxon>Neoteleostei</taxon>
        <taxon>Acanthomorphata</taxon>
        <taxon>Zeiogadaria</taxon>
        <taxon>Gadariae</taxon>
        <taxon>Gadiformes</taxon>
        <taxon>Gadoidei</taxon>
        <taxon>Merlucciidae</taxon>
        <taxon>Merluccius</taxon>
    </lineage>
</organism>
<comment type="caution">
    <text evidence="2">The sequence shown here is derived from an EMBL/GenBank/DDBJ whole genome shotgun (WGS) entry which is preliminary data.</text>
</comment>
<feature type="region of interest" description="Disordered" evidence="1">
    <location>
        <begin position="367"/>
        <end position="439"/>
    </location>
</feature>